<dbReference type="SUPFAM" id="SSF48371">
    <property type="entry name" value="ARM repeat"/>
    <property type="match status" value="1"/>
</dbReference>
<evidence type="ECO:0000256" key="4">
    <source>
        <dbReference type="PROSITE-ProRule" id="PRU00317"/>
    </source>
</evidence>
<protein>
    <recommendedName>
        <fullName evidence="5">PUM-HD domain-containing protein</fullName>
    </recommendedName>
</protein>
<dbReference type="SMART" id="SM00025">
    <property type="entry name" value="Pumilio"/>
    <property type="match status" value="5"/>
</dbReference>
<dbReference type="InterPro" id="IPR001313">
    <property type="entry name" value="Pumilio_RNA-bd_rpt"/>
</dbReference>
<dbReference type="EnsemblPlants" id="MELO3C028587.2.1">
    <property type="protein sequence ID" value="MELO3C028587.2.1"/>
    <property type="gene ID" value="MELO3C028587.2"/>
</dbReference>
<dbReference type="eggNOG" id="KOG2049">
    <property type="taxonomic scope" value="Eukaryota"/>
</dbReference>
<dbReference type="PANTHER" id="PTHR12537:SF129">
    <property type="entry name" value="PUMILIO HOMOLOG 15-LIKE"/>
    <property type="match status" value="1"/>
</dbReference>
<feature type="repeat" description="Pumilio" evidence="4">
    <location>
        <begin position="151"/>
        <end position="189"/>
    </location>
</feature>
<evidence type="ECO:0000256" key="1">
    <source>
        <dbReference type="ARBA" id="ARBA00022737"/>
    </source>
</evidence>
<accession>A0A9I9E4G0</accession>
<evidence type="ECO:0000313" key="6">
    <source>
        <dbReference type="EnsemblPlants" id="MELO3C028587.2.1"/>
    </source>
</evidence>
<keyword evidence="3" id="KW-0694">RNA-binding</keyword>
<feature type="repeat" description="Pumilio" evidence="4">
    <location>
        <begin position="190"/>
        <end position="225"/>
    </location>
</feature>
<dbReference type="RefSeq" id="XP_008455521.2">
    <property type="nucleotide sequence ID" value="XM_008457299.2"/>
</dbReference>
<keyword evidence="1" id="KW-0677">Repeat</keyword>
<dbReference type="PROSITE" id="PS50303">
    <property type="entry name" value="PUM_HD"/>
    <property type="match status" value="1"/>
</dbReference>
<dbReference type="InterPro" id="IPR016024">
    <property type="entry name" value="ARM-type_fold"/>
</dbReference>
<gene>
    <name evidence="6" type="primary">103495672</name>
</gene>
<feature type="repeat" description="Pumilio" evidence="4">
    <location>
        <begin position="226"/>
        <end position="261"/>
    </location>
</feature>
<keyword evidence="2" id="KW-0810">Translation regulation</keyword>
<reference evidence="6" key="1">
    <citation type="submission" date="2023-03" db="UniProtKB">
        <authorList>
            <consortium name="EnsemblPlants"/>
        </authorList>
    </citation>
    <scope>IDENTIFICATION</scope>
</reference>
<dbReference type="Pfam" id="PF00806">
    <property type="entry name" value="PUF"/>
    <property type="match status" value="3"/>
</dbReference>
<dbReference type="PROSITE" id="PS50302">
    <property type="entry name" value="PUM"/>
    <property type="match status" value="3"/>
</dbReference>
<organism evidence="6">
    <name type="scientific">Cucumis melo</name>
    <name type="common">Muskmelon</name>
    <dbReference type="NCBI Taxonomy" id="3656"/>
    <lineage>
        <taxon>Eukaryota</taxon>
        <taxon>Viridiplantae</taxon>
        <taxon>Streptophyta</taxon>
        <taxon>Embryophyta</taxon>
        <taxon>Tracheophyta</taxon>
        <taxon>Spermatophyta</taxon>
        <taxon>Magnoliopsida</taxon>
        <taxon>eudicotyledons</taxon>
        <taxon>Gunneridae</taxon>
        <taxon>Pentapetalae</taxon>
        <taxon>rosids</taxon>
        <taxon>fabids</taxon>
        <taxon>Cucurbitales</taxon>
        <taxon>Cucurbitaceae</taxon>
        <taxon>Benincaseae</taxon>
        <taxon>Cucumis</taxon>
    </lineage>
</organism>
<dbReference type="InterPro" id="IPR033133">
    <property type="entry name" value="PUM-HD"/>
</dbReference>
<evidence type="ECO:0000256" key="2">
    <source>
        <dbReference type="ARBA" id="ARBA00022845"/>
    </source>
</evidence>
<name>A0A9I9E4G0_CUCME</name>
<dbReference type="PANTHER" id="PTHR12537">
    <property type="entry name" value="RNA BINDING PROTEIN PUMILIO-RELATED"/>
    <property type="match status" value="1"/>
</dbReference>
<dbReference type="InterPro" id="IPR011989">
    <property type="entry name" value="ARM-like"/>
</dbReference>
<evidence type="ECO:0000256" key="3">
    <source>
        <dbReference type="ARBA" id="ARBA00022884"/>
    </source>
</evidence>
<sequence>MLLMKDNDNPMISNDDANDSDINDNRHLFSVLQQLTTTHLHWVIIHPLGNKFLLHLLQPPHCHPTFINHLLLSLTTYSRDHFLPISLHYLGYRVVVTLISHLKYPCQQWMIALLMSPHVLTLAKDFQGGHRVIKSCFQSFSPQPNELILLRVAQNCLELAREQAGCCILQECIEYSNNNFRQLREVLITPLIEDAYDLSKHPYGNYVIQFMIQLDGTNIGWRVIKELTHKFVELSMDKYGSNVVEKCVCLVVKISLTMTLSLKFWRVTIEIDSSKFVQINMGIMLSKKPCLLLREEFVSCLKKPLSVTGLFFNVVHIEEM</sequence>
<feature type="domain" description="PUM-HD" evidence="5">
    <location>
        <begin position="1"/>
        <end position="320"/>
    </location>
</feature>
<dbReference type="Gene3D" id="1.25.10.10">
    <property type="entry name" value="Leucine-rich Repeat Variant"/>
    <property type="match status" value="1"/>
</dbReference>
<proteinExistence type="predicted"/>
<evidence type="ECO:0000259" key="5">
    <source>
        <dbReference type="PROSITE" id="PS50303"/>
    </source>
</evidence>